<dbReference type="PANTHER" id="PTHR14969">
    <property type="entry name" value="SPHINGOSINE-1-PHOSPHATE PHOSPHOHYDROLASE"/>
    <property type="match status" value="1"/>
</dbReference>
<proteinExistence type="predicted"/>
<evidence type="ECO:0000313" key="3">
    <source>
        <dbReference type="EMBL" id="MDR6245346.1"/>
    </source>
</evidence>
<reference evidence="3 4" key="1">
    <citation type="submission" date="2023-07" db="EMBL/GenBank/DDBJ databases">
        <title>Genomic Encyclopedia of Type Strains, Phase IV (KMG-IV): sequencing the most valuable type-strain genomes for metagenomic binning, comparative biology and taxonomic classification.</title>
        <authorList>
            <person name="Goeker M."/>
        </authorList>
    </citation>
    <scope>NUCLEOTIDE SEQUENCE [LARGE SCALE GENOMIC DNA]</scope>
    <source>
        <strain evidence="3 4">DSM 22170</strain>
    </source>
</reference>
<name>A0ABU1J1J6_9BACL</name>
<dbReference type="InterPro" id="IPR036938">
    <property type="entry name" value="PAP2/HPO_sf"/>
</dbReference>
<evidence type="ECO:0000259" key="2">
    <source>
        <dbReference type="SMART" id="SM00014"/>
    </source>
</evidence>
<dbReference type="CDD" id="cd03392">
    <property type="entry name" value="PAP2_like_2"/>
    <property type="match status" value="1"/>
</dbReference>
<keyword evidence="3" id="KW-0378">Hydrolase</keyword>
<keyword evidence="1" id="KW-0472">Membrane</keyword>
<keyword evidence="1" id="KW-1133">Transmembrane helix</keyword>
<feature type="transmembrane region" description="Helical" evidence="1">
    <location>
        <begin position="60"/>
        <end position="85"/>
    </location>
</feature>
<dbReference type="Pfam" id="PF01569">
    <property type="entry name" value="PAP2"/>
    <property type="match status" value="1"/>
</dbReference>
<gene>
    <name evidence="3" type="ORF">JOC58_003247</name>
</gene>
<feature type="transmembrane region" description="Helical" evidence="1">
    <location>
        <begin position="7"/>
        <end position="30"/>
    </location>
</feature>
<dbReference type="SMART" id="SM00014">
    <property type="entry name" value="acidPPc"/>
    <property type="match status" value="1"/>
</dbReference>
<dbReference type="Proteomes" id="UP001185028">
    <property type="component" value="Unassembled WGS sequence"/>
</dbReference>
<dbReference type="EMBL" id="JAVDQH010000013">
    <property type="protein sequence ID" value="MDR6245346.1"/>
    <property type="molecule type" value="Genomic_DNA"/>
</dbReference>
<dbReference type="SUPFAM" id="SSF48317">
    <property type="entry name" value="Acid phosphatase/Vanadium-dependent haloperoxidase"/>
    <property type="match status" value="1"/>
</dbReference>
<evidence type="ECO:0000256" key="1">
    <source>
        <dbReference type="SAM" id="Phobius"/>
    </source>
</evidence>
<feature type="transmembrane region" description="Helical" evidence="1">
    <location>
        <begin position="92"/>
        <end position="110"/>
    </location>
</feature>
<feature type="transmembrane region" description="Helical" evidence="1">
    <location>
        <begin position="163"/>
        <end position="185"/>
    </location>
</feature>
<dbReference type="PANTHER" id="PTHR14969:SF13">
    <property type="entry name" value="AT30094P"/>
    <property type="match status" value="1"/>
</dbReference>
<accession>A0ABU1J1J6</accession>
<keyword evidence="1" id="KW-0812">Transmembrane</keyword>
<evidence type="ECO:0000313" key="4">
    <source>
        <dbReference type="Proteomes" id="UP001185028"/>
    </source>
</evidence>
<comment type="caution">
    <text evidence="3">The sequence shown here is derived from an EMBL/GenBank/DDBJ whole genome shotgun (WGS) entry which is preliminary data.</text>
</comment>
<feature type="transmembrane region" description="Helical" evidence="1">
    <location>
        <begin position="130"/>
        <end position="151"/>
    </location>
</feature>
<feature type="transmembrane region" description="Helical" evidence="1">
    <location>
        <begin position="191"/>
        <end position="212"/>
    </location>
</feature>
<feature type="domain" description="Phosphatidic acid phosphatase type 2/haloperoxidase" evidence="2">
    <location>
        <begin position="93"/>
        <end position="206"/>
    </location>
</feature>
<keyword evidence="4" id="KW-1185">Reference proteome</keyword>
<dbReference type="GO" id="GO:0050380">
    <property type="term" value="F:undecaprenyl-diphosphatase activity"/>
    <property type="evidence" value="ECO:0007669"/>
    <property type="project" value="UniProtKB-EC"/>
</dbReference>
<sequence length="225" mass="25899">MLPLWLLIVLVLVAGGIISFGLLEGAIWLIQTIFGNRIHVWENEFQQSLRSYHGEPLRSIMLFFTYLGSFYPTMLVSIGFALLLVRMRQYREAIMLLPTMGGAWIVNTLLKWHFMRPRPELEFWAPASGYSFPSGHATIAAAMYGMLFFIWARYRKQQGKRMLPAIVCGIILIMTIGTTRIYLGVHYPTDVLAGFFSGFWWFAACAYCLFLWQTKRPRQPLQGKA</sequence>
<dbReference type="RefSeq" id="WP_188777270.1">
    <property type="nucleotide sequence ID" value="NZ_BMMB01000009.1"/>
</dbReference>
<dbReference type="InterPro" id="IPR000326">
    <property type="entry name" value="PAP2/HPO"/>
</dbReference>
<organism evidence="3 4">
    <name type="scientific">Paenibacillus hunanensis</name>
    <dbReference type="NCBI Taxonomy" id="539262"/>
    <lineage>
        <taxon>Bacteria</taxon>
        <taxon>Bacillati</taxon>
        <taxon>Bacillota</taxon>
        <taxon>Bacilli</taxon>
        <taxon>Bacillales</taxon>
        <taxon>Paenibacillaceae</taxon>
        <taxon>Paenibacillus</taxon>
    </lineage>
</organism>
<dbReference type="EC" id="3.6.1.27" evidence="3"/>
<dbReference type="Gene3D" id="1.20.144.10">
    <property type="entry name" value="Phosphatidic acid phosphatase type 2/haloperoxidase"/>
    <property type="match status" value="2"/>
</dbReference>
<protein>
    <submittedName>
        <fullName evidence="3">Undecaprenyl-diphosphatase</fullName>
        <ecNumber evidence="3">3.6.1.27</ecNumber>
    </submittedName>
</protein>